<keyword evidence="7 8" id="KW-0472">Membrane</keyword>
<evidence type="ECO:0000313" key="9">
    <source>
        <dbReference type="EMBL" id="UWZ86999.1"/>
    </source>
</evidence>
<dbReference type="KEGG" id="orp:MOP44_10310"/>
<keyword evidence="10" id="KW-1185">Reference proteome</keyword>
<evidence type="ECO:0000256" key="1">
    <source>
        <dbReference type="ARBA" id="ARBA00004651"/>
    </source>
</evidence>
<keyword evidence="4 8" id="KW-0812">Transmembrane</keyword>
<evidence type="ECO:0000256" key="8">
    <source>
        <dbReference type="SAM" id="Phobius"/>
    </source>
</evidence>
<dbReference type="NCBIfam" id="TIGR03426">
    <property type="entry name" value="shape_MreD"/>
    <property type="match status" value="1"/>
</dbReference>
<evidence type="ECO:0000256" key="4">
    <source>
        <dbReference type="ARBA" id="ARBA00022692"/>
    </source>
</evidence>
<keyword evidence="5" id="KW-0133">Cell shape</keyword>
<feature type="transmembrane region" description="Helical" evidence="8">
    <location>
        <begin position="108"/>
        <end position="130"/>
    </location>
</feature>
<keyword evidence="6 8" id="KW-1133">Transmembrane helix</keyword>
<dbReference type="InterPro" id="IPR007227">
    <property type="entry name" value="Cell_shape_determining_MreD"/>
</dbReference>
<protein>
    <submittedName>
        <fullName evidence="9">Rod shape-determining protein MreD</fullName>
    </submittedName>
</protein>
<evidence type="ECO:0000256" key="6">
    <source>
        <dbReference type="ARBA" id="ARBA00022989"/>
    </source>
</evidence>
<dbReference type="RefSeq" id="WP_260796632.1">
    <property type="nucleotide sequence ID" value="NZ_CP093313.1"/>
</dbReference>
<dbReference type="GO" id="GO:0005886">
    <property type="term" value="C:plasma membrane"/>
    <property type="evidence" value="ECO:0007669"/>
    <property type="project" value="UniProtKB-SubCell"/>
</dbReference>
<evidence type="ECO:0000256" key="3">
    <source>
        <dbReference type="ARBA" id="ARBA00022475"/>
    </source>
</evidence>
<proteinExistence type="inferred from homology"/>
<comment type="subcellular location">
    <subcellularLocation>
        <location evidence="1">Cell membrane</location>
        <topology evidence="1">Multi-pass membrane protein</topology>
    </subcellularLocation>
</comment>
<dbReference type="EMBL" id="CP093313">
    <property type="protein sequence ID" value="UWZ86999.1"/>
    <property type="molecule type" value="Genomic_DNA"/>
</dbReference>
<gene>
    <name evidence="9" type="primary">mreD</name>
    <name evidence="9" type="ORF">MOP44_10310</name>
</gene>
<sequence>MANSRRDLEIHKYPAPLYLFVIVLALVLQAMLPRAFGQNHIWFDFPLVITIYFALGRRSPIQGMLIGGFVGIFEDALTGRPLGVNGIAKTLAGYLAASVGIRIDVQNYLVRVMLNFALTLLCNAVYLFIYRVLLGMDLEWNWLTPLFQSIGNSIIALILFPFLDRFQIRD</sequence>
<feature type="transmembrane region" description="Helical" evidence="8">
    <location>
        <begin position="38"/>
        <end position="55"/>
    </location>
</feature>
<evidence type="ECO:0000256" key="5">
    <source>
        <dbReference type="ARBA" id="ARBA00022960"/>
    </source>
</evidence>
<feature type="transmembrane region" description="Helical" evidence="8">
    <location>
        <begin position="15"/>
        <end position="32"/>
    </location>
</feature>
<evidence type="ECO:0000313" key="10">
    <source>
        <dbReference type="Proteomes" id="UP001059380"/>
    </source>
</evidence>
<comment type="similarity">
    <text evidence="2">Belongs to the MreD family.</text>
</comment>
<keyword evidence="3" id="KW-1003">Cell membrane</keyword>
<organism evidence="9 10">
    <name type="scientific">Occallatibacter riparius</name>
    <dbReference type="NCBI Taxonomy" id="1002689"/>
    <lineage>
        <taxon>Bacteria</taxon>
        <taxon>Pseudomonadati</taxon>
        <taxon>Acidobacteriota</taxon>
        <taxon>Terriglobia</taxon>
        <taxon>Terriglobales</taxon>
        <taxon>Acidobacteriaceae</taxon>
        <taxon>Occallatibacter</taxon>
    </lineage>
</organism>
<evidence type="ECO:0000256" key="2">
    <source>
        <dbReference type="ARBA" id="ARBA00007776"/>
    </source>
</evidence>
<dbReference type="Proteomes" id="UP001059380">
    <property type="component" value="Chromosome"/>
</dbReference>
<feature type="transmembrane region" description="Helical" evidence="8">
    <location>
        <begin position="142"/>
        <end position="163"/>
    </location>
</feature>
<reference evidence="9" key="1">
    <citation type="submission" date="2021-04" db="EMBL/GenBank/DDBJ databases">
        <title>Phylogenetic analysis of Acidobacteriaceae.</title>
        <authorList>
            <person name="Qiu L."/>
            <person name="Zhang Q."/>
        </authorList>
    </citation>
    <scope>NUCLEOTIDE SEQUENCE</scope>
    <source>
        <strain evidence="9">DSM 25168</strain>
    </source>
</reference>
<accession>A0A9J7BWA3</accession>
<dbReference type="Pfam" id="PF04093">
    <property type="entry name" value="MreD"/>
    <property type="match status" value="1"/>
</dbReference>
<dbReference type="AlphaFoldDB" id="A0A9J7BWA3"/>
<dbReference type="GO" id="GO:0008360">
    <property type="term" value="P:regulation of cell shape"/>
    <property type="evidence" value="ECO:0007669"/>
    <property type="project" value="UniProtKB-KW"/>
</dbReference>
<evidence type="ECO:0000256" key="7">
    <source>
        <dbReference type="ARBA" id="ARBA00023136"/>
    </source>
</evidence>
<name>A0A9J7BWA3_9BACT</name>